<dbReference type="InterPro" id="IPR038765">
    <property type="entry name" value="Papain-like_cys_pep_sf"/>
</dbReference>
<name>A0AAN8ZIX8_9MAGN</name>
<dbReference type="Pfam" id="PF00112">
    <property type="entry name" value="Peptidase_C1"/>
    <property type="match status" value="1"/>
</dbReference>
<dbReference type="PANTHER" id="PTHR12411">
    <property type="entry name" value="CYSTEINE PROTEASE FAMILY C1-RELATED"/>
    <property type="match status" value="1"/>
</dbReference>
<evidence type="ECO:0000259" key="3">
    <source>
        <dbReference type="SMART" id="SM00848"/>
    </source>
</evidence>
<feature type="signal peptide" evidence="2">
    <location>
        <begin position="1"/>
        <end position="20"/>
    </location>
</feature>
<dbReference type="Pfam" id="PF08246">
    <property type="entry name" value="Inhibitor_I29"/>
    <property type="match status" value="1"/>
</dbReference>
<comment type="caution">
    <text evidence="4">The sequence shown here is derived from an EMBL/GenBank/DDBJ whole genome shotgun (WGS) entry which is preliminary data.</text>
</comment>
<evidence type="ECO:0000313" key="4">
    <source>
        <dbReference type="EMBL" id="KAK6939407.1"/>
    </source>
</evidence>
<dbReference type="InterPro" id="IPR013201">
    <property type="entry name" value="Prot_inhib_I29"/>
</dbReference>
<evidence type="ECO:0000256" key="1">
    <source>
        <dbReference type="ARBA" id="ARBA00008455"/>
    </source>
</evidence>
<sequence>MSSLWSCLLLALLFLPLCLSSSLTYDLFETWCKQHSKSYSSEQEKLHRFKVFQDNYNFVTRHNELNNSTYTLSLNVFADLTHHEFKTTRLGFSGADFVKSGRPRSNSTFLNVRGLPSSVDWRKNGAVTPVKDQGNCVILVA</sequence>
<feature type="domain" description="Cathepsin propeptide inhibitor" evidence="3">
    <location>
        <begin position="28"/>
        <end position="85"/>
    </location>
</feature>
<keyword evidence="2" id="KW-0732">Signal</keyword>
<dbReference type="EMBL" id="JBAMMX010000005">
    <property type="protein sequence ID" value="KAK6939407.1"/>
    <property type="molecule type" value="Genomic_DNA"/>
</dbReference>
<protein>
    <submittedName>
        <fullName evidence="4">Cathepsin propeptide inhibitor domain (I29)</fullName>
    </submittedName>
</protein>
<organism evidence="4 5">
    <name type="scientific">Dillenia turbinata</name>
    <dbReference type="NCBI Taxonomy" id="194707"/>
    <lineage>
        <taxon>Eukaryota</taxon>
        <taxon>Viridiplantae</taxon>
        <taxon>Streptophyta</taxon>
        <taxon>Embryophyta</taxon>
        <taxon>Tracheophyta</taxon>
        <taxon>Spermatophyta</taxon>
        <taxon>Magnoliopsida</taxon>
        <taxon>eudicotyledons</taxon>
        <taxon>Gunneridae</taxon>
        <taxon>Pentapetalae</taxon>
        <taxon>Dilleniales</taxon>
        <taxon>Dilleniaceae</taxon>
        <taxon>Dillenia</taxon>
    </lineage>
</organism>
<keyword evidence="5" id="KW-1185">Reference proteome</keyword>
<dbReference type="InterPro" id="IPR013128">
    <property type="entry name" value="Peptidase_C1A"/>
</dbReference>
<dbReference type="Gene3D" id="3.90.70.10">
    <property type="entry name" value="Cysteine proteinases"/>
    <property type="match status" value="1"/>
</dbReference>
<dbReference type="GO" id="GO:0008234">
    <property type="term" value="F:cysteine-type peptidase activity"/>
    <property type="evidence" value="ECO:0007669"/>
    <property type="project" value="InterPro"/>
</dbReference>
<proteinExistence type="inferred from homology"/>
<gene>
    <name evidence="4" type="ORF">RJ641_028938</name>
</gene>
<evidence type="ECO:0000313" key="5">
    <source>
        <dbReference type="Proteomes" id="UP001370490"/>
    </source>
</evidence>
<dbReference type="SMART" id="SM00848">
    <property type="entry name" value="Inhibitor_I29"/>
    <property type="match status" value="1"/>
</dbReference>
<dbReference type="Gene3D" id="1.10.287.2250">
    <property type="match status" value="1"/>
</dbReference>
<evidence type="ECO:0000256" key="2">
    <source>
        <dbReference type="SAM" id="SignalP"/>
    </source>
</evidence>
<accession>A0AAN8ZIX8</accession>
<dbReference type="AlphaFoldDB" id="A0AAN8ZIX8"/>
<dbReference type="GO" id="GO:0006508">
    <property type="term" value="P:proteolysis"/>
    <property type="evidence" value="ECO:0007669"/>
    <property type="project" value="InterPro"/>
</dbReference>
<dbReference type="Proteomes" id="UP001370490">
    <property type="component" value="Unassembled WGS sequence"/>
</dbReference>
<feature type="chain" id="PRO_5043024427" evidence="2">
    <location>
        <begin position="21"/>
        <end position="141"/>
    </location>
</feature>
<comment type="similarity">
    <text evidence="1">Belongs to the peptidase C1 family.</text>
</comment>
<dbReference type="InterPro" id="IPR000668">
    <property type="entry name" value="Peptidase_C1A_C"/>
</dbReference>
<reference evidence="4 5" key="1">
    <citation type="submission" date="2023-12" db="EMBL/GenBank/DDBJ databases">
        <title>A high-quality genome assembly for Dillenia turbinata (Dilleniales).</title>
        <authorList>
            <person name="Chanderbali A."/>
        </authorList>
    </citation>
    <scope>NUCLEOTIDE SEQUENCE [LARGE SCALE GENOMIC DNA]</scope>
    <source>
        <strain evidence="4">LSX21</strain>
        <tissue evidence="4">Leaf</tissue>
    </source>
</reference>
<dbReference type="SUPFAM" id="SSF54001">
    <property type="entry name" value="Cysteine proteinases"/>
    <property type="match status" value="1"/>
</dbReference>